<evidence type="ECO:0000313" key="4">
    <source>
        <dbReference type="Proteomes" id="UP000664164"/>
    </source>
</evidence>
<accession>A0A939HFN2</accession>
<dbReference type="Proteomes" id="UP000664164">
    <property type="component" value="Unassembled WGS sequence"/>
</dbReference>
<dbReference type="AlphaFoldDB" id="A0A939HFN2"/>
<evidence type="ECO:0000313" key="3">
    <source>
        <dbReference type="EMBL" id="MBO1267468.1"/>
    </source>
</evidence>
<keyword evidence="4" id="KW-1185">Reference proteome</keyword>
<gene>
    <name evidence="3" type="ORF">J1902_05625</name>
</gene>
<feature type="domain" description="4'-phosphopantetheinyl transferase" evidence="2">
    <location>
        <begin position="106"/>
        <end position="177"/>
    </location>
</feature>
<sequence length="218" mass="22414">MRRMAADLLSPAELSRARVMNAGAAAAFLAGRLAQLDFAGSLLGVPPSSLVASYSCPQCGEGPGIAHGRPGYLLDGGPAPLLLSASRAAGWVLLAAVVHPDPGMRLGVDLEDTAKTGFEGFDGVALTAGEKDFLGNSREPERAFQRTRLWARKEAWLKMTGDGLRTDPSGLDVLDRPGLTDLDLAGLDLAAVDVASPGPSLHIAGRPPSGLVAALALG</sequence>
<reference evidence="3" key="1">
    <citation type="submission" date="2021-03" db="EMBL/GenBank/DDBJ databases">
        <title>A new species, PO-11, isolated from a karst cave deposit.</title>
        <authorList>
            <person name="Zhaoxiaoyong W."/>
        </authorList>
    </citation>
    <scope>NUCLEOTIDE SEQUENCE</scope>
    <source>
        <strain evidence="3">PO-11</strain>
    </source>
</reference>
<organism evidence="3 4">
    <name type="scientific">Arthrobacter cavernae</name>
    <dbReference type="NCBI Taxonomy" id="2817681"/>
    <lineage>
        <taxon>Bacteria</taxon>
        <taxon>Bacillati</taxon>
        <taxon>Actinomycetota</taxon>
        <taxon>Actinomycetes</taxon>
        <taxon>Micrococcales</taxon>
        <taxon>Micrococcaceae</taxon>
        <taxon>Arthrobacter</taxon>
    </lineage>
</organism>
<evidence type="ECO:0000259" key="2">
    <source>
        <dbReference type="Pfam" id="PF01648"/>
    </source>
</evidence>
<comment type="caution">
    <text evidence="3">The sequence shown here is derived from an EMBL/GenBank/DDBJ whole genome shotgun (WGS) entry which is preliminary data.</text>
</comment>
<dbReference type="GO" id="GO:0000287">
    <property type="term" value="F:magnesium ion binding"/>
    <property type="evidence" value="ECO:0007669"/>
    <property type="project" value="InterPro"/>
</dbReference>
<protein>
    <submittedName>
        <fullName evidence="3">4'-phosphopantetheinyl transferase superfamily protein</fullName>
    </submittedName>
</protein>
<name>A0A939HFN2_9MICC</name>
<dbReference type="GO" id="GO:0008897">
    <property type="term" value="F:holo-[acyl-carrier-protein] synthase activity"/>
    <property type="evidence" value="ECO:0007669"/>
    <property type="project" value="InterPro"/>
</dbReference>
<dbReference type="SUPFAM" id="SSF56214">
    <property type="entry name" value="4'-phosphopantetheinyl transferase"/>
    <property type="match status" value="1"/>
</dbReference>
<dbReference type="InterPro" id="IPR037143">
    <property type="entry name" value="4-PPantetheinyl_Trfase_dom_sf"/>
</dbReference>
<dbReference type="Pfam" id="PF01648">
    <property type="entry name" value="ACPS"/>
    <property type="match status" value="1"/>
</dbReference>
<proteinExistence type="predicted"/>
<dbReference type="Gene3D" id="3.90.470.20">
    <property type="entry name" value="4'-phosphopantetheinyl transferase domain"/>
    <property type="match status" value="1"/>
</dbReference>
<evidence type="ECO:0000256" key="1">
    <source>
        <dbReference type="ARBA" id="ARBA00022679"/>
    </source>
</evidence>
<keyword evidence="1 3" id="KW-0808">Transferase</keyword>
<dbReference type="EMBL" id="JAFNLL010000009">
    <property type="protein sequence ID" value="MBO1267468.1"/>
    <property type="molecule type" value="Genomic_DNA"/>
</dbReference>
<dbReference type="InterPro" id="IPR008278">
    <property type="entry name" value="4-PPantetheinyl_Trfase_dom"/>
</dbReference>